<evidence type="ECO:0000259" key="8">
    <source>
        <dbReference type="Pfam" id="PF04551"/>
    </source>
</evidence>
<comment type="pathway">
    <text evidence="7">Isoprenoid biosynthesis; isopentenyl diphosphate biosynthesis via DXP pathway; isopentenyl diphosphate from 1-deoxy-D-xylulose 5-phosphate: step 5/6.</text>
</comment>
<keyword evidence="1 7" id="KW-0004">4Fe-4S</keyword>
<dbReference type="GO" id="GO:0046429">
    <property type="term" value="F:4-hydroxy-3-methylbut-2-en-1-yl diphosphate synthase activity (ferredoxin)"/>
    <property type="evidence" value="ECO:0007669"/>
    <property type="project" value="UniProtKB-UniRule"/>
</dbReference>
<keyword evidence="3 7" id="KW-0560">Oxidoreductase</keyword>
<dbReference type="InterPro" id="IPR058578">
    <property type="entry name" value="IspG_TIM"/>
</dbReference>
<evidence type="ECO:0000256" key="2">
    <source>
        <dbReference type="ARBA" id="ARBA00022723"/>
    </source>
</evidence>
<evidence type="ECO:0000259" key="9">
    <source>
        <dbReference type="Pfam" id="PF26540"/>
    </source>
</evidence>
<dbReference type="OrthoDB" id="9803214at2"/>
<dbReference type="NCBIfam" id="TIGR00612">
    <property type="entry name" value="ispG_gcpE"/>
    <property type="match status" value="1"/>
</dbReference>
<comment type="similarity">
    <text evidence="7">Belongs to the IspG family.</text>
</comment>
<evidence type="ECO:0000313" key="10">
    <source>
        <dbReference type="EMBL" id="QBD83540.1"/>
    </source>
</evidence>
<feature type="binding site" evidence="7">
    <location>
        <position position="338"/>
    </location>
    <ligand>
        <name>[4Fe-4S] cluster</name>
        <dbReference type="ChEBI" id="CHEBI:49883"/>
    </ligand>
</feature>
<dbReference type="InterPro" id="IPR004588">
    <property type="entry name" value="IspG_bac-typ"/>
</dbReference>
<dbReference type="Pfam" id="PF26540">
    <property type="entry name" value="GcpE_C"/>
    <property type="match status" value="1"/>
</dbReference>
<dbReference type="PANTHER" id="PTHR30454">
    <property type="entry name" value="4-HYDROXY-3-METHYLBUT-2-EN-1-YL DIPHOSPHATE SYNTHASE"/>
    <property type="match status" value="1"/>
</dbReference>
<evidence type="ECO:0000256" key="5">
    <source>
        <dbReference type="ARBA" id="ARBA00023014"/>
    </source>
</evidence>
<dbReference type="RefSeq" id="WP_129894603.1">
    <property type="nucleotide sequence ID" value="NZ_CP035758.1"/>
</dbReference>
<organism evidence="10 11">
    <name type="scientific">Ktedonosporobacter rubrisoli</name>
    <dbReference type="NCBI Taxonomy" id="2509675"/>
    <lineage>
        <taxon>Bacteria</taxon>
        <taxon>Bacillati</taxon>
        <taxon>Chloroflexota</taxon>
        <taxon>Ktedonobacteria</taxon>
        <taxon>Ktedonobacterales</taxon>
        <taxon>Ktedonosporobacteraceae</taxon>
        <taxon>Ktedonosporobacter</taxon>
    </lineage>
</organism>
<accession>A0A4P6K6I0</accession>
<dbReference type="Gene3D" id="3.30.413.10">
    <property type="entry name" value="Sulfite Reductase Hemoprotein, domain 1"/>
    <property type="match status" value="1"/>
</dbReference>
<feature type="binding site" evidence="7">
    <location>
        <position position="306"/>
    </location>
    <ligand>
        <name>[4Fe-4S] cluster</name>
        <dbReference type="ChEBI" id="CHEBI:49883"/>
    </ligand>
</feature>
<dbReference type="AlphaFoldDB" id="A0A4P6K6I0"/>
<sequence length="424" mass="46392">MLFTGEAKRSNLHMRRKTRQIHVGDVAVGGDAPIAVQSMTTTYTRDIESTVAQIYRLEEVGCEIVRVAVPEMEDALALGEIKKRIHIPLVADIHYNPELALEAVRQGVDKVRINPGNLLNGRKSLEQIVAAVKERGIAMRIGVNSGSIDALDQRAKMQRIQVRLREDGVLEKTDPAEARRKEREQLAERMVSKALEYISWCEELDFHEIAVSLKSSTVLTAVEAYRRFSQRSDYPIHLGITEAGTLVTGAVKSSVGLGLLLAEGIGDTLRVSLSAEPEEEIPVAFEILRSLELRNRGVTFVSCPSCGRVEIDVISVANEVEKRLAKVQTPIHVAVMGCVVNGPGESRDADVGLAGGKGKGVIFRKGQVIRTVPEDQFLDAVLKEVASLLPAREASLVYPEGGIKDVAGMHRTRDEGMNIPILKS</sequence>
<evidence type="ECO:0000313" key="11">
    <source>
        <dbReference type="Proteomes" id="UP000290365"/>
    </source>
</evidence>
<protein>
    <recommendedName>
        <fullName evidence="7">4-hydroxy-3-methylbut-2-en-1-yl diphosphate synthase (flavodoxin)</fullName>
        <ecNumber evidence="7">1.17.7.3</ecNumber>
    </recommendedName>
    <alternativeName>
        <fullName evidence="7">1-hydroxy-2-methyl-2-(E)-butenyl 4-diphosphate synthase</fullName>
    </alternativeName>
</protein>
<dbReference type="GO" id="GO:0016114">
    <property type="term" value="P:terpenoid biosynthetic process"/>
    <property type="evidence" value="ECO:0007669"/>
    <property type="project" value="InterPro"/>
</dbReference>
<keyword evidence="11" id="KW-1185">Reference proteome</keyword>
<feature type="domain" description="IspG TIM-barrel" evidence="8">
    <location>
        <begin position="18"/>
        <end position="284"/>
    </location>
</feature>
<dbReference type="InterPro" id="IPR011005">
    <property type="entry name" value="Dihydropteroate_synth-like_sf"/>
</dbReference>
<dbReference type="GO" id="GO:0005506">
    <property type="term" value="F:iron ion binding"/>
    <property type="evidence" value="ECO:0007669"/>
    <property type="project" value="InterPro"/>
</dbReference>
<dbReference type="FunFam" id="3.20.20.20:FF:000001">
    <property type="entry name" value="4-hydroxy-3-methylbut-2-en-1-yl diphosphate synthase (flavodoxin)"/>
    <property type="match status" value="1"/>
</dbReference>
<dbReference type="InterPro" id="IPR045854">
    <property type="entry name" value="NO2/SO3_Rdtase_4Fe4S_sf"/>
</dbReference>
<feature type="binding site" evidence="7">
    <location>
        <position position="303"/>
    </location>
    <ligand>
        <name>[4Fe-4S] cluster</name>
        <dbReference type="ChEBI" id="CHEBI:49883"/>
    </ligand>
</feature>
<keyword evidence="4 7" id="KW-0408">Iron</keyword>
<dbReference type="GO" id="GO:0019288">
    <property type="term" value="P:isopentenyl diphosphate biosynthetic process, methylerythritol 4-phosphate pathway"/>
    <property type="evidence" value="ECO:0007669"/>
    <property type="project" value="UniProtKB-UniRule"/>
</dbReference>
<keyword evidence="5 7" id="KW-0411">Iron-sulfur</keyword>
<evidence type="ECO:0000256" key="6">
    <source>
        <dbReference type="ARBA" id="ARBA00023229"/>
    </source>
</evidence>
<comment type="function">
    <text evidence="7">Converts 2C-methyl-D-erythritol 2,4-cyclodiphosphate (ME-2,4cPP) into 1-hydroxy-2-methyl-2-(E)-butenyl 4-diphosphate.</text>
</comment>
<dbReference type="GO" id="GO:0051539">
    <property type="term" value="F:4 iron, 4 sulfur cluster binding"/>
    <property type="evidence" value="ECO:0007669"/>
    <property type="project" value="UniProtKB-UniRule"/>
</dbReference>
<dbReference type="EMBL" id="CP035758">
    <property type="protein sequence ID" value="QBD83540.1"/>
    <property type="molecule type" value="Genomic_DNA"/>
</dbReference>
<feature type="binding site" evidence="7">
    <location>
        <position position="345"/>
    </location>
    <ligand>
        <name>[4Fe-4S] cluster</name>
        <dbReference type="ChEBI" id="CHEBI:49883"/>
    </ligand>
</feature>
<keyword evidence="2 7" id="KW-0479">Metal-binding</keyword>
<dbReference type="UniPathway" id="UPA00056">
    <property type="reaction ID" value="UER00096"/>
</dbReference>
<dbReference type="NCBIfam" id="NF001540">
    <property type="entry name" value="PRK00366.1"/>
    <property type="match status" value="1"/>
</dbReference>
<proteinExistence type="inferred from homology"/>
<evidence type="ECO:0000256" key="3">
    <source>
        <dbReference type="ARBA" id="ARBA00023002"/>
    </source>
</evidence>
<dbReference type="SUPFAM" id="SSF51717">
    <property type="entry name" value="Dihydropteroate synthetase-like"/>
    <property type="match status" value="1"/>
</dbReference>
<dbReference type="PIRSF" id="PIRSF004640">
    <property type="entry name" value="IspG"/>
    <property type="match status" value="1"/>
</dbReference>
<evidence type="ECO:0000256" key="7">
    <source>
        <dbReference type="HAMAP-Rule" id="MF_00159"/>
    </source>
</evidence>
<dbReference type="GO" id="GO:0141197">
    <property type="term" value="F:4-hydroxy-3-methylbut-2-enyl-diphosphate synthase activity (flavodoxin)"/>
    <property type="evidence" value="ECO:0007669"/>
    <property type="project" value="UniProtKB-EC"/>
</dbReference>
<dbReference type="EC" id="1.17.7.3" evidence="7"/>
<dbReference type="PANTHER" id="PTHR30454:SF0">
    <property type="entry name" value="4-HYDROXY-3-METHYLBUT-2-EN-1-YL DIPHOSPHATE SYNTHASE (FERREDOXIN), CHLOROPLASTIC"/>
    <property type="match status" value="1"/>
</dbReference>
<evidence type="ECO:0000256" key="4">
    <source>
        <dbReference type="ARBA" id="ARBA00023004"/>
    </source>
</evidence>
<dbReference type="Pfam" id="PF04551">
    <property type="entry name" value="GcpE"/>
    <property type="match status" value="1"/>
</dbReference>
<dbReference type="InterPro" id="IPR016425">
    <property type="entry name" value="IspG_bac"/>
</dbReference>
<dbReference type="Proteomes" id="UP000290365">
    <property type="component" value="Chromosome"/>
</dbReference>
<keyword evidence="6 7" id="KW-0414">Isoprene biosynthesis</keyword>
<dbReference type="InterPro" id="IPR058579">
    <property type="entry name" value="IspG_C"/>
</dbReference>
<gene>
    <name evidence="7" type="primary">ispG</name>
    <name evidence="10" type="ORF">EPA93_21370</name>
</gene>
<reference evidence="10 11" key="1">
    <citation type="submission" date="2019-01" db="EMBL/GenBank/DDBJ databases">
        <title>Ktedonosporobacter rubrisoli SCAWS-G2.</title>
        <authorList>
            <person name="Huang Y."/>
            <person name="Yan B."/>
        </authorList>
    </citation>
    <scope>NUCLEOTIDE SEQUENCE [LARGE SCALE GENOMIC DNA]</scope>
    <source>
        <strain evidence="10 11">SCAWS-G2</strain>
    </source>
</reference>
<evidence type="ECO:0000256" key="1">
    <source>
        <dbReference type="ARBA" id="ARBA00022485"/>
    </source>
</evidence>
<dbReference type="SUPFAM" id="SSF56014">
    <property type="entry name" value="Nitrite and sulphite reductase 4Fe-4S domain-like"/>
    <property type="match status" value="1"/>
</dbReference>
<name>A0A4P6K6I0_KTERU</name>
<feature type="domain" description="IspG C-terminal" evidence="9">
    <location>
        <begin position="300"/>
        <end position="386"/>
    </location>
</feature>
<comment type="cofactor">
    <cofactor evidence="7">
        <name>[4Fe-4S] cluster</name>
        <dbReference type="ChEBI" id="CHEBI:49883"/>
    </cofactor>
    <text evidence="7">Binds 1 [4Fe-4S] cluster.</text>
</comment>
<comment type="catalytic activity">
    <reaction evidence="7">
        <text>(2E)-4-hydroxy-3-methylbut-2-enyl diphosphate + oxidized [flavodoxin] + H2O + 2 H(+) = 2-C-methyl-D-erythritol 2,4-cyclic diphosphate + reduced [flavodoxin]</text>
        <dbReference type="Rhea" id="RHEA:43604"/>
        <dbReference type="Rhea" id="RHEA-COMP:10622"/>
        <dbReference type="Rhea" id="RHEA-COMP:10623"/>
        <dbReference type="ChEBI" id="CHEBI:15377"/>
        <dbReference type="ChEBI" id="CHEBI:15378"/>
        <dbReference type="ChEBI" id="CHEBI:57618"/>
        <dbReference type="ChEBI" id="CHEBI:58210"/>
        <dbReference type="ChEBI" id="CHEBI:58483"/>
        <dbReference type="ChEBI" id="CHEBI:128753"/>
        <dbReference type="EC" id="1.17.7.3"/>
    </reaction>
</comment>
<dbReference type="Gene3D" id="3.20.20.20">
    <property type="entry name" value="Dihydropteroate synthase-like"/>
    <property type="match status" value="1"/>
</dbReference>
<dbReference type="HAMAP" id="MF_00159">
    <property type="entry name" value="IspG"/>
    <property type="match status" value="1"/>
</dbReference>
<dbReference type="KEGG" id="kbs:EPA93_21370"/>